<dbReference type="Pfam" id="PF13203">
    <property type="entry name" value="DUF2201_N"/>
    <property type="match status" value="1"/>
</dbReference>
<dbReference type="OrthoDB" id="3837721at2"/>
<dbReference type="Proteomes" id="UP000238312">
    <property type="component" value="Unassembled WGS sequence"/>
</dbReference>
<sequence>MNEPLSPELWDKWAAARVWAVARAPYLSGALLALDPIVVPGEIRRFPVDTAWHVYVGAKELERRSVPEVGFWLIHQTGHLLRDHARRYPGTNERLERRNWNLAADAEINDDLTDLPLPPDAITPARLELPEGWTAEQYHQALSVRVQEGDRLRDEQPVDCGSGCDGQPRPWQTDRPGLSATGARLTALDTARRIRERLDARDDIPAGWLRWADQVLEPTINWRRHLSTTIRHGLAQAAGRVDYTYRTPSRRAAALPGIVLPSLHRPAPSVTVLIDTSGSITEGMLGQALAEVTGVLRAVGVGRRKVTVISCDAQAYRPQTLARITDLRLGGGGGTDLRAGFEAAQASGPPPDLIIALTDGRTPWPDRPPTRSRVVVGLLDKGGQAPAWARTVQIGGE</sequence>
<organism evidence="4 5">
    <name type="scientific">Nonomuraea fuscirosea</name>
    <dbReference type="NCBI Taxonomy" id="1291556"/>
    <lineage>
        <taxon>Bacteria</taxon>
        <taxon>Bacillati</taxon>
        <taxon>Actinomycetota</taxon>
        <taxon>Actinomycetes</taxon>
        <taxon>Streptosporangiales</taxon>
        <taxon>Streptosporangiaceae</taxon>
        <taxon>Nonomuraea</taxon>
    </lineage>
</organism>
<feature type="domain" description="VWA-like" evidence="2">
    <location>
        <begin position="270"/>
        <end position="394"/>
    </location>
</feature>
<accession>A0A2T0M7X2</accession>
<dbReference type="SUPFAM" id="SSF53300">
    <property type="entry name" value="vWA-like"/>
    <property type="match status" value="1"/>
</dbReference>
<dbReference type="PANTHER" id="PTHR38730">
    <property type="entry name" value="SLL7028 PROTEIN"/>
    <property type="match status" value="1"/>
</dbReference>
<proteinExistence type="predicted"/>
<evidence type="ECO:0000256" key="1">
    <source>
        <dbReference type="SAM" id="MobiDB-lite"/>
    </source>
</evidence>
<dbReference type="InterPro" id="IPR036465">
    <property type="entry name" value="vWFA_dom_sf"/>
</dbReference>
<evidence type="ECO:0000313" key="4">
    <source>
        <dbReference type="EMBL" id="PRX53577.1"/>
    </source>
</evidence>
<gene>
    <name evidence="4" type="ORF">B0I32_127166</name>
</gene>
<feature type="domain" description="Putative metallopeptidase" evidence="3">
    <location>
        <begin position="14"/>
        <end position="263"/>
    </location>
</feature>
<dbReference type="PANTHER" id="PTHR38730:SF1">
    <property type="entry name" value="SLL7028 PROTEIN"/>
    <property type="match status" value="1"/>
</dbReference>
<keyword evidence="5" id="KW-1185">Reference proteome</keyword>
<evidence type="ECO:0000259" key="2">
    <source>
        <dbReference type="Pfam" id="PF09967"/>
    </source>
</evidence>
<protein>
    <submittedName>
        <fullName evidence="4">Putative metal-dependent peptidase</fullName>
    </submittedName>
</protein>
<feature type="region of interest" description="Disordered" evidence="1">
    <location>
        <begin position="148"/>
        <end position="178"/>
    </location>
</feature>
<dbReference type="InterPro" id="IPR025154">
    <property type="entry name" value="Put_metallopeptidase_dom"/>
</dbReference>
<name>A0A2T0M7X2_9ACTN</name>
<comment type="caution">
    <text evidence="4">The sequence shown here is derived from an EMBL/GenBank/DDBJ whole genome shotgun (WGS) entry which is preliminary data.</text>
</comment>
<dbReference type="AlphaFoldDB" id="A0A2T0M7X2"/>
<dbReference type="InterPro" id="IPR018698">
    <property type="entry name" value="VWA-like_dom"/>
</dbReference>
<evidence type="ECO:0000313" key="5">
    <source>
        <dbReference type="Proteomes" id="UP000238312"/>
    </source>
</evidence>
<reference evidence="4 5" key="1">
    <citation type="submission" date="2018-03" db="EMBL/GenBank/DDBJ databases">
        <title>Genomic Encyclopedia of Type Strains, Phase III (KMG-III): the genomes of soil and plant-associated and newly described type strains.</title>
        <authorList>
            <person name="Whitman W."/>
        </authorList>
    </citation>
    <scope>NUCLEOTIDE SEQUENCE [LARGE SCALE GENOMIC DNA]</scope>
    <source>
        <strain evidence="4 5">CGMCC 4.7104</strain>
    </source>
</reference>
<dbReference type="EMBL" id="PVNG01000027">
    <property type="protein sequence ID" value="PRX53577.1"/>
    <property type="molecule type" value="Genomic_DNA"/>
</dbReference>
<dbReference type="RefSeq" id="WP_106250792.1">
    <property type="nucleotide sequence ID" value="NZ_PVNG01000027.1"/>
</dbReference>
<dbReference type="CDD" id="cd00198">
    <property type="entry name" value="vWFA"/>
    <property type="match status" value="1"/>
</dbReference>
<dbReference type="Pfam" id="PF09967">
    <property type="entry name" value="DUF2201"/>
    <property type="match status" value="1"/>
</dbReference>
<evidence type="ECO:0000259" key="3">
    <source>
        <dbReference type="Pfam" id="PF13203"/>
    </source>
</evidence>